<feature type="domain" description="SAM-dependent MTase RsmB/NOP-type" evidence="6">
    <location>
        <begin position="137"/>
        <end position="393"/>
    </location>
</feature>
<keyword evidence="3 5" id="KW-0949">S-adenosyl-L-methionine</keyword>
<evidence type="ECO:0000256" key="2">
    <source>
        <dbReference type="ARBA" id="ARBA00022679"/>
    </source>
</evidence>
<dbReference type="Gene3D" id="3.40.50.150">
    <property type="entry name" value="Vaccinia Virus protein VP39"/>
    <property type="match status" value="1"/>
</dbReference>
<dbReference type="PANTHER" id="PTHR22807">
    <property type="entry name" value="NOP2 YEAST -RELATED NOL1/NOP2/FMU SUN DOMAIN-CONTAINING"/>
    <property type="match status" value="1"/>
</dbReference>
<keyword evidence="8" id="KW-1185">Reference proteome</keyword>
<dbReference type="InterPro" id="IPR029063">
    <property type="entry name" value="SAM-dependent_MTases_sf"/>
</dbReference>
<feature type="binding site" evidence="5">
    <location>
        <position position="274"/>
    </location>
    <ligand>
        <name>S-adenosyl-L-methionine</name>
        <dbReference type="ChEBI" id="CHEBI:59789"/>
    </ligand>
</feature>
<name>A0A7L5BYG8_9RHOB</name>
<keyword evidence="4 5" id="KW-0694">RNA-binding</keyword>
<proteinExistence type="inferred from homology"/>
<dbReference type="AlphaFoldDB" id="A0A7L5BYG8"/>
<feature type="active site" description="Nucleophile" evidence="5">
    <location>
        <position position="344"/>
    </location>
</feature>
<dbReference type="InterPro" id="IPR023267">
    <property type="entry name" value="RCMT"/>
</dbReference>
<dbReference type="PANTHER" id="PTHR22807:SF53">
    <property type="entry name" value="RIBOSOMAL RNA SMALL SUBUNIT METHYLTRANSFERASE B-RELATED"/>
    <property type="match status" value="1"/>
</dbReference>
<evidence type="ECO:0000313" key="7">
    <source>
        <dbReference type="EMBL" id="QIE54934.1"/>
    </source>
</evidence>
<comment type="similarity">
    <text evidence="5">Belongs to the class I-like SAM-binding methyltransferase superfamily. RsmB/NOP family.</text>
</comment>
<organism evidence="7 8">
    <name type="scientific">Pikeienuella piscinae</name>
    <dbReference type="NCBI Taxonomy" id="2748098"/>
    <lineage>
        <taxon>Bacteria</taxon>
        <taxon>Pseudomonadati</taxon>
        <taxon>Pseudomonadota</taxon>
        <taxon>Alphaproteobacteria</taxon>
        <taxon>Rhodobacterales</taxon>
        <taxon>Paracoccaceae</taxon>
        <taxon>Pikeienuella</taxon>
    </lineage>
</organism>
<dbReference type="EMBL" id="CP049056">
    <property type="protein sequence ID" value="QIE54934.1"/>
    <property type="molecule type" value="Genomic_DNA"/>
</dbReference>
<dbReference type="SUPFAM" id="SSF53335">
    <property type="entry name" value="S-adenosyl-L-methionine-dependent methyltransferases"/>
    <property type="match status" value="1"/>
</dbReference>
<evidence type="ECO:0000256" key="1">
    <source>
        <dbReference type="ARBA" id="ARBA00022603"/>
    </source>
</evidence>
<dbReference type="Pfam" id="PF22458">
    <property type="entry name" value="RsmF-B_ferredox"/>
    <property type="match status" value="1"/>
</dbReference>
<comment type="caution">
    <text evidence="5">Lacks conserved residue(s) required for the propagation of feature annotation.</text>
</comment>
<keyword evidence="2 5" id="KW-0808">Transferase</keyword>
<dbReference type="CDD" id="cd02440">
    <property type="entry name" value="AdoMet_MTases"/>
    <property type="match status" value="1"/>
</dbReference>
<dbReference type="InterPro" id="IPR054728">
    <property type="entry name" value="RsmB-like_ferredoxin"/>
</dbReference>
<evidence type="ECO:0000256" key="3">
    <source>
        <dbReference type="ARBA" id="ARBA00022691"/>
    </source>
</evidence>
<feature type="binding site" evidence="5">
    <location>
        <position position="250"/>
    </location>
    <ligand>
        <name>S-adenosyl-L-methionine</name>
        <dbReference type="ChEBI" id="CHEBI:59789"/>
    </ligand>
</feature>
<dbReference type="GO" id="GO:0003723">
    <property type="term" value="F:RNA binding"/>
    <property type="evidence" value="ECO:0007669"/>
    <property type="project" value="UniProtKB-UniRule"/>
</dbReference>
<dbReference type="PRINTS" id="PR02008">
    <property type="entry name" value="RCMTFAMILY"/>
</dbReference>
<dbReference type="RefSeq" id="WP_165095999.1">
    <property type="nucleotide sequence ID" value="NZ_CP049056.1"/>
</dbReference>
<sequence>MTPAARAEAAIGLLDAWLAGENRAEPLLRAWGRANRYAGSKDRRAVADIVYEGLRRRRSLGWMSGAAGGRGIVHGLALVEGWPLDEIFSGARYAPAPLAAAEREGRRDAPPDPVRFDHPDWLEGPLKASLGARYAPSMVALGARAPVDLRVNRLKCDRAGALAALAEDGVEAAPLDLADALRCAPGAPVARSRAYLDGLIELQDAASQEAAAFGAAAPGEWVLDFCAGGGGKTLAFAALMGGNGRVIAHDAAPGRMRDLPPRAKRAGATVELADRQLLEELKGACDLVFVDAPCSGAGTWRRDPETKWRLTPEGLEARISEQRAAFSAALDCMKPGGRIVYATCSIIGAETGDQARFLAAAHGLFLESEMTRLPGEGANGGADGFYAARLRRG</sequence>
<reference evidence="7 8" key="1">
    <citation type="submission" date="2020-02" db="EMBL/GenBank/DDBJ databases">
        <title>complete genome sequence of Rhodobacteraceae bacterium.</title>
        <authorList>
            <person name="Park J."/>
            <person name="Kim Y.-S."/>
            <person name="Kim K.-H."/>
        </authorList>
    </citation>
    <scope>NUCLEOTIDE SEQUENCE [LARGE SCALE GENOMIC DNA]</scope>
    <source>
        <strain evidence="7 8">RR4-56</strain>
    </source>
</reference>
<evidence type="ECO:0000259" key="6">
    <source>
        <dbReference type="PROSITE" id="PS51686"/>
    </source>
</evidence>
<dbReference type="Proteomes" id="UP000503336">
    <property type="component" value="Chromosome"/>
</dbReference>
<keyword evidence="1 5" id="KW-0489">Methyltransferase</keyword>
<evidence type="ECO:0000313" key="8">
    <source>
        <dbReference type="Proteomes" id="UP000503336"/>
    </source>
</evidence>
<evidence type="ECO:0000256" key="5">
    <source>
        <dbReference type="PROSITE-ProRule" id="PRU01023"/>
    </source>
</evidence>
<dbReference type="KEGG" id="hdh:G5B40_05400"/>
<dbReference type="GO" id="GO:0008173">
    <property type="term" value="F:RNA methyltransferase activity"/>
    <property type="evidence" value="ECO:0007669"/>
    <property type="project" value="InterPro"/>
</dbReference>
<feature type="binding site" evidence="5">
    <location>
        <position position="291"/>
    </location>
    <ligand>
        <name>S-adenosyl-L-methionine</name>
        <dbReference type="ChEBI" id="CHEBI:59789"/>
    </ligand>
</feature>
<dbReference type="GO" id="GO:0001510">
    <property type="term" value="P:RNA methylation"/>
    <property type="evidence" value="ECO:0007669"/>
    <property type="project" value="InterPro"/>
</dbReference>
<dbReference type="Gene3D" id="3.30.70.1170">
    <property type="entry name" value="Sun protein, domain 3"/>
    <property type="match status" value="1"/>
</dbReference>
<evidence type="ECO:0000256" key="4">
    <source>
        <dbReference type="ARBA" id="ARBA00022884"/>
    </source>
</evidence>
<dbReference type="InterPro" id="IPR001678">
    <property type="entry name" value="MeTrfase_RsmB-F_NOP2_dom"/>
</dbReference>
<dbReference type="PROSITE" id="PS51686">
    <property type="entry name" value="SAM_MT_RSMB_NOP"/>
    <property type="match status" value="1"/>
</dbReference>
<dbReference type="Pfam" id="PF01189">
    <property type="entry name" value="Methyltr_RsmB-F"/>
    <property type="match status" value="1"/>
</dbReference>
<gene>
    <name evidence="7" type="ORF">G5B40_05400</name>
</gene>
<accession>A0A7L5BYG8</accession>
<protein>
    <submittedName>
        <fullName evidence="7">RsmB/NOP family class I SAM-dependent RNA methyltransferase</fullName>
    </submittedName>
</protein>
<dbReference type="InterPro" id="IPR049560">
    <property type="entry name" value="MeTrfase_RsmB-F_NOP2_cat"/>
</dbReference>